<keyword evidence="5" id="KW-1185">Reference proteome</keyword>
<evidence type="ECO:0000259" key="3">
    <source>
        <dbReference type="Pfam" id="PF07863"/>
    </source>
</evidence>
<evidence type="ECO:0000256" key="2">
    <source>
        <dbReference type="SAM" id="SignalP"/>
    </source>
</evidence>
<feature type="transmembrane region" description="Helical" evidence="1">
    <location>
        <begin position="301"/>
        <end position="324"/>
    </location>
</feature>
<dbReference type="Proteomes" id="UP001589774">
    <property type="component" value="Unassembled WGS sequence"/>
</dbReference>
<name>A0ABV6HIE8_9SPHI</name>
<keyword evidence="1" id="KW-0812">Transmembrane</keyword>
<keyword evidence="1" id="KW-1133">Transmembrane helix</keyword>
<dbReference type="InterPro" id="IPR012424">
    <property type="entry name" value="Conjugative_transposon_TraJ_C"/>
</dbReference>
<dbReference type="Pfam" id="PF07863">
    <property type="entry name" value="CtnDOT_TraJ"/>
    <property type="match status" value="1"/>
</dbReference>
<protein>
    <submittedName>
        <fullName evidence="4">Conjugative transposon protein TraJ</fullName>
    </submittedName>
</protein>
<feature type="transmembrane region" description="Helical" evidence="1">
    <location>
        <begin position="47"/>
        <end position="69"/>
    </location>
</feature>
<feature type="transmembrane region" description="Helical" evidence="1">
    <location>
        <begin position="90"/>
        <end position="110"/>
    </location>
</feature>
<evidence type="ECO:0000256" key="1">
    <source>
        <dbReference type="SAM" id="Phobius"/>
    </source>
</evidence>
<accession>A0ABV6HIE8</accession>
<feature type="transmembrane region" description="Helical" evidence="1">
    <location>
        <begin position="223"/>
        <end position="244"/>
    </location>
</feature>
<evidence type="ECO:0000313" key="4">
    <source>
        <dbReference type="EMBL" id="MFC0318642.1"/>
    </source>
</evidence>
<sequence>MKKGKKFFSSTVGMLLLPCLAFAQGFEGEVNGLHGILSDLYQEMMPLCADMISVGQGIAGFAALWYIAVRVWRHIANAEAIDFFPLFRPFVLGFAIMNFPAVLAIINGVMEPAVSVTKVMVQNSNEAITALLKAKEEAIKESKYWEMYVGMEGQGDREKWYKYTHEGETSKNEDWLDGIGNDIRFAMSKAQYNFRNSIKEWMSEVLRVLYLAASLCIDTIRTFNMVVLSILGPLVFGLAVFDSFQNSLVAWLSRFINVYLWLPVANLFGTIIGRIQQKMLELDIGQIHDAGDTFFSSTDTAYMIFMIIAIVGYFTVPSVAGYIVNAGGGGAMLQKVTSLMTSSASATTHTAGTLGGRAMSGAGNIIHAAGQYGEGRSGKSDGAGISGSIGRSLGKNGAWMHDKLSGK</sequence>
<feature type="domain" description="Conjugative transposon TraJ C-terminal" evidence="3">
    <location>
        <begin position="29"/>
        <end position="368"/>
    </location>
</feature>
<comment type="caution">
    <text evidence="4">The sequence shown here is derived from an EMBL/GenBank/DDBJ whole genome shotgun (WGS) entry which is preliminary data.</text>
</comment>
<keyword evidence="2" id="KW-0732">Signal</keyword>
<dbReference type="EMBL" id="JBHLWO010000002">
    <property type="protein sequence ID" value="MFC0318642.1"/>
    <property type="molecule type" value="Genomic_DNA"/>
</dbReference>
<dbReference type="NCBIfam" id="TIGR03782">
    <property type="entry name" value="Bac_Flav_CT_J"/>
    <property type="match status" value="1"/>
</dbReference>
<feature type="chain" id="PRO_5047027313" evidence="2">
    <location>
        <begin position="24"/>
        <end position="407"/>
    </location>
</feature>
<evidence type="ECO:0000313" key="5">
    <source>
        <dbReference type="Proteomes" id="UP001589774"/>
    </source>
</evidence>
<dbReference type="InterPro" id="IPR022393">
    <property type="entry name" value="Conjugative_transposon_TraJ"/>
</dbReference>
<dbReference type="RefSeq" id="WP_377477053.1">
    <property type="nucleotide sequence ID" value="NZ_JBHLWO010000002.1"/>
</dbReference>
<gene>
    <name evidence="4" type="primary">traJ</name>
    <name evidence="4" type="ORF">ACFFI0_09990</name>
</gene>
<keyword evidence="1" id="KW-0472">Membrane</keyword>
<feature type="transmembrane region" description="Helical" evidence="1">
    <location>
        <begin position="256"/>
        <end position="275"/>
    </location>
</feature>
<organism evidence="4 5">
    <name type="scientific">Olivibacter oleidegradans</name>
    <dbReference type="NCBI Taxonomy" id="760123"/>
    <lineage>
        <taxon>Bacteria</taxon>
        <taxon>Pseudomonadati</taxon>
        <taxon>Bacteroidota</taxon>
        <taxon>Sphingobacteriia</taxon>
        <taxon>Sphingobacteriales</taxon>
        <taxon>Sphingobacteriaceae</taxon>
        <taxon>Olivibacter</taxon>
    </lineage>
</organism>
<proteinExistence type="predicted"/>
<feature type="signal peptide" evidence="2">
    <location>
        <begin position="1"/>
        <end position="23"/>
    </location>
</feature>
<reference evidence="4 5" key="1">
    <citation type="submission" date="2024-09" db="EMBL/GenBank/DDBJ databases">
        <authorList>
            <person name="Sun Q."/>
            <person name="Mori K."/>
        </authorList>
    </citation>
    <scope>NUCLEOTIDE SEQUENCE [LARGE SCALE GENOMIC DNA]</scope>
    <source>
        <strain evidence="4 5">CCM 7765</strain>
    </source>
</reference>